<dbReference type="InterPro" id="IPR000182">
    <property type="entry name" value="GNAT_dom"/>
</dbReference>
<sequence>MITARRATVADIDELVRLRGVMLTGMAGVEPEPGPWQETSAEILRERLPGADAALAAFAVDRPGEPGKLAACVLAVVEQRLASPENPSGRVGYIFSVATDDAYRRRGYSRLCMEATLAWYRERGVGKVDLRASVDAEPLYRSLGFVRTSDPAMRLSM</sequence>
<dbReference type="RefSeq" id="WP_184790016.1">
    <property type="nucleotide sequence ID" value="NZ_BONT01000109.1"/>
</dbReference>
<dbReference type="Proteomes" id="UP000548476">
    <property type="component" value="Unassembled WGS sequence"/>
</dbReference>
<name>A0A841FMX8_9ACTN</name>
<reference evidence="2 3" key="1">
    <citation type="submission" date="2020-08" db="EMBL/GenBank/DDBJ databases">
        <title>Genomic Encyclopedia of Type Strains, Phase IV (KMG-IV): sequencing the most valuable type-strain genomes for metagenomic binning, comparative biology and taxonomic classification.</title>
        <authorList>
            <person name="Goeker M."/>
        </authorList>
    </citation>
    <scope>NUCLEOTIDE SEQUENCE [LARGE SCALE GENOMIC DNA]</scope>
    <source>
        <strain evidence="2 3">YIM 65646</strain>
    </source>
</reference>
<dbReference type="InterPro" id="IPR016181">
    <property type="entry name" value="Acyl_CoA_acyltransferase"/>
</dbReference>
<dbReference type="CDD" id="cd04301">
    <property type="entry name" value="NAT_SF"/>
    <property type="match status" value="1"/>
</dbReference>
<proteinExistence type="predicted"/>
<protein>
    <submittedName>
        <fullName evidence="2">GNAT superfamily N-acetyltransferase</fullName>
    </submittedName>
</protein>
<dbReference type="GO" id="GO:0016747">
    <property type="term" value="F:acyltransferase activity, transferring groups other than amino-acyl groups"/>
    <property type="evidence" value="ECO:0007669"/>
    <property type="project" value="InterPro"/>
</dbReference>
<dbReference type="PROSITE" id="PS51186">
    <property type="entry name" value="GNAT"/>
    <property type="match status" value="1"/>
</dbReference>
<evidence type="ECO:0000313" key="3">
    <source>
        <dbReference type="Proteomes" id="UP000548476"/>
    </source>
</evidence>
<gene>
    <name evidence="2" type="ORF">HNR73_005077</name>
</gene>
<dbReference type="AlphaFoldDB" id="A0A841FMX8"/>
<evidence type="ECO:0000259" key="1">
    <source>
        <dbReference type="PROSITE" id="PS51186"/>
    </source>
</evidence>
<keyword evidence="2" id="KW-0808">Transferase</keyword>
<dbReference type="Pfam" id="PF00583">
    <property type="entry name" value="Acetyltransf_1"/>
    <property type="match status" value="1"/>
</dbReference>
<accession>A0A841FMX8</accession>
<comment type="caution">
    <text evidence="2">The sequence shown here is derived from an EMBL/GenBank/DDBJ whole genome shotgun (WGS) entry which is preliminary data.</text>
</comment>
<dbReference type="Gene3D" id="3.40.630.30">
    <property type="match status" value="1"/>
</dbReference>
<organism evidence="2 3">
    <name type="scientific">Phytomonospora endophytica</name>
    <dbReference type="NCBI Taxonomy" id="714109"/>
    <lineage>
        <taxon>Bacteria</taxon>
        <taxon>Bacillati</taxon>
        <taxon>Actinomycetota</taxon>
        <taxon>Actinomycetes</taxon>
        <taxon>Micromonosporales</taxon>
        <taxon>Micromonosporaceae</taxon>
        <taxon>Phytomonospora</taxon>
    </lineage>
</organism>
<dbReference type="SUPFAM" id="SSF55729">
    <property type="entry name" value="Acyl-CoA N-acyltransferases (Nat)"/>
    <property type="match status" value="1"/>
</dbReference>
<evidence type="ECO:0000313" key="2">
    <source>
        <dbReference type="EMBL" id="MBB6037204.1"/>
    </source>
</evidence>
<keyword evidence="3" id="KW-1185">Reference proteome</keyword>
<dbReference type="EMBL" id="JACHGT010000011">
    <property type="protein sequence ID" value="MBB6037204.1"/>
    <property type="molecule type" value="Genomic_DNA"/>
</dbReference>
<feature type="domain" description="N-acetyltransferase" evidence="1">
    <location>
        <begin position="2"/>
        <end position="157"/>
    </location>
</feature>